<proteinExistence type="predicted"/>
<reference evidence="1" key="1">
    <citation type="submission" date="2020-04" db="EMBL/GenBank/DDBJ databases">
        <authorList>
            <person name="Chiriac C."/>
            <person name="Salcher M."/>
            <person name="Ghai R."/>
            <person name="Kavagutti S V."/>
        </authorList>
    </citation>
    <scope>NUCLEOTIDE SEQUENCE</scope>
</reference>
<organism evidence="1">
    <name type="scientific">uncultured Caudovirales phage</name>
    <dbReference type="NCBI Taxonomy" id="2100421"/>
    <lineage>
        <taxon>Viruses</taxon>
        <taxon>Duplodnaviria</taxon>
        <taxon>Heunggongvirae</taxon>
        <taxon>Uroviricota</taxon>
        <taxon>Caudoviricetes</taxon>
        <taxon>Peduoviridae</taxon>
        <taxon>Maltschvirus</taxon>
        <taxon>Maltschvirus maltsch</taxon>
    </lineage>
</organism>
<sequence length="145" mass="16346">MTTTDKLLAILSQLPSSIPWNETSETVYRVAINGLKDEDIKGGAQRILTRCKFRPTPSEVLNYIAIDKYGDAQPHMVTHDISEGIRKGTDPNSLHPTVVLVLKKTGGYKAWRVEPPLKGQQLQDVINEVHIVRLTEYINEQRTKP</sequence>
<protein>
    <submittedName>
        <fullName evidence="1">Uncharacterized protein</fullName>
    </submittedName>
</protein>
<evidence type="ECO:0000313" key="1">
    <source>
        <dbReference type="EMBL" id="CAB4159162.1"/>
    </source>
</evidence>
<name>A0A6J5NKC6_9CAUD</name>
<dbReference type="EMBL" id="LR796675">
    <property type="protein sequence ID" value="CAB4159162.1"/>
    <property type="molecule type" value="Genomic_DNA"/>
</dbReference>
<accession>A0A6J5NKC6</accession>
<gene>
    <name evidence="1" type="ORF">UFOVP704_59</name>
</gene>